<comment type="caution">
    <text evidence="3">The sequence shown here is derived from an EMBL/GenBank/DDBJ whole genome shotgun (WGS) entry which is preliminary data.</text>
</comment>
<dbReference type="InterPro" id="IPR047926">
    <property type="entry name" value="Ni_dep_LarA"/>
</dbReference>
<evidence type="ECO:0000313" key="4">
    <source>
        <dbReference type="Proteomes" id="UP000051096"/>
    </source>
</evidence>
<dbReference type="InterPro" id="IPR018657">
    <property type="entry name" value="LarA-like_N"/>
</dbReference>
<dbReference type="EMBL" id="LJUO01000115">
    <property type="protein sequence ID" value="KPK69687.1"/>
    <property type="molecule type" value="Genomic_DNA"/>
</dbReference>
<reference evidence="3 4" key="1">
    <citation type="journal article" date="2015" name="Microbiome">
        <title>Genomic resolution of linkages in carbon, nitrogen, and sulfur cycling among widespread estuary sediment bacteria.</title>
        <authorList>
            <person name="Baker B.J."/>
            <person name="Lazar C.S."/>
            <person name="Teske A.P."/>
            <person name="Dick G.J."/>
        </authorList>
    </citation>
    <scope>NUCLEOTIDE SEQUENCE [LARGE SCALE GENOMIC DNA]</scope>
    <source>
        <strain evidence="3">SM23_60</strain>
    </source>
</reference>
<dbReference type="PANTHER" id="PTHR33171">
    <property type="entry name" value="LAR_N DOMAIN-CONTAINING PROTEIN"/>
    <property type="match status" value="1"/>
</dbReference>
<sequence>MELQYGKGFVDVDLPEKNVSDVLQLKRSECRPLHELLKESITHPCGASRLVELLRKNKPTDVVILVSDRTRSISHYGEILTFLVGETVDAGVDEKNIEFVVALGTHREHTAEEQKALYGNLASDFRFSYHDCHNDCVSVGTTSTGLDVQVNKRVRDADFVIATGKINFHYMAGFSGGRKAVLPGICSYTTIRKNHCKLRRGGVAFGALQKNIIAQEMDEAARLFGLDYILNVVETSDNRTAKVFCGAPEYAFAEGVDYFKTQRSVAVTAKADCAIVSAGGYPYDKTLYASHKSLNSVVRTVKKGGVVVLIAQCCEGVGNEAFMKNMRENSCDALLSCSEDTIEIGGHRAFVTAQLLKDYKVYVLSDLEPEILKQMSFIPIQSVDECMRHIQREHGEKFAAYIVPEGTSLLPVMNGE</sequence>
<name>A0A0S8G9D6_UNCW3</name>
<dbReference type="Pfam" id="PF09861">
    <property type="entry name" value="Lar_N"/>
    <property type="match status" value="1"/>
</dbReference>
<proteinExistence type="predicted"/>
<feature type="domain" description="LarA-like N-terminal" evidence="1">
    <location>
        <begin position="5"/>
        <end position="198"/>
    </location>
</feature>
<evidence type="ECO:0000259" key="2">
    <source>
        <dbReference type="Pfam" id="PF21113"/>
    </source>
</evidence>
<protein>
    <submittedName>
        <fullName evidence="3">Uncharacterized protein</fullName>
    </submittedName>
</protein>
<dbReference type="Pfam" id="PF21113">
    <property type="entry name" value="LarA_C"/>
    <property type="match status" value="1"/>
</dbReference>
<evidence type="ECO:0000313" key="3">
    <source>
        <dbReference type="EMBL" id="KPK69687.1"/>
    </source>
</evidence>
<organism evidence="3 4">
    <name type="scientific">candidate division WOR_3 bacterium SM23_60</name>
    <dbReference type="NCBI Taxonomy" id="1703780"/>
    <lineage>
        <taxon>Bacteria</taxon>
        <taxon>Bacteria division WOR-3</taxon>
    </lineage>
</organism>
<accession>A0A0S8G9D6</accession>
<dbReference type="Proteomes" id="UP000051096">
    <property type="component" value="Unassembled WGS sequence"/>
</dbReference>
<gene>
    <name evidence="3" type="ORF">AMJ87_10070</name>
</gene>
<dbReference type="NCBIfam" id="NF033504">
    <property type="entry name" value="Ni_dep_LarA"/>
    <property type="match status" value="1"/>
</dbReference>
<dbReference type="Gene3D" id="3.90.226.30">
    <property type="match status" value="1"/>
</dbReference>
<dbReference type="GO" id="GO:0050043">
    <property type="term" value="F:lactate racemase activity"/>
    <property type="evidence" value="ECO:0007669"/>
    <property type="project" value="InterPro"/>
</dbReference>
<dbReference type="InterPro" id="IPR048520">
    <property type="entry name" value="LarA_C"/>
</dbReference>
<evidence type="ECO:0000259" key="1">
    <source>
        <dbReference type="Pfam" id="PF09861"/>
    </source>
</evidence>
<dbReference type="InterPro" id="IPR048068">
    <property type="entry name" value="LarA-like"/>
</dbReference>
<dbReference type="PANTHER" id="PTHR33171:SF17">
    <property type="entry name" value="LARA-LIKE N-TERMINAL DOMAIN-CONTAINING PROTEIN"/>
    <property type="match status" value="1"/>
</dbReference>
<dbReference type="Gene3D" id="3.40.50.11440">
    <property type="match status" value="1"/>
</dbReference>
<dbReference type="AlphaFoldDB" id="A0A0S8G9D6"/>
<feature type="domain" description="Lactate racemase C-terminal" evidence="2">
    <location>
        <begin position="269"/>
        <end position="409"/>
    </location>
</feature>
<dbReference type="InterPro" id="IPR043166">
    <property type="entry name" value="LarA-like_C"/>
</dbReference>